<sequence>MPAHARLHNRALVLRTLFRDGALSRADLARRTELTRVTISDLIGELIDRGIVVEHGAQRAAGPGKPGILVDIDRPGHQVVGLDLSGADRFVGIVLNLDGDEVARDSVPRPADGEGEAAVEATIELARRLTQAATTTVLGIGIGAPGVIDDDGRVLTSPNLGWTGVDLQHRVHEATGQATLVANDANAAALAERVLGDGGPDLLLVRTGRGFGAALLSDGEPVAGSRFAAGEIGHVTVGTDGGPACACGKDGCLEAWVSTQAVTDRIAAGEDRGVVVREAAERLGIALAPVIGMLDITEIVVAAPRDPFGDDFLTRTFETIRDRTLWPFSDGIRVVRSSHGDDIVAHGAVAMVISGRLGVS</sequence>
<comment type="caution">
    <text evidence="2">The sequence shown here is derived from an EMBL/GenBank/DDBJ whole genome shotgun (WGS) entry which is preliminary data.</text>
</comment>
<protein>
    <submittedName>
        <fullName evidence="2">ROK family protein</fullName>
    </submittedName>
</protein>
<dbReference type="AlphaFoldDB" id="A0A917DBY0"/>
<dbReference type="Gene3D" id="1.10.10.10">
    <property type="entry name" value="Winged helix-like DNA-binding domain superfamily/Winged helix DNA-binding domain"/>
    <property type="match status" value="1"/>
</dbReference>
<evidence type="ECO:0000313" key="2">
    <source>
        <dbReference type="EMBL" id="GGD27131.1"/>
    </source>
</evidence>
<gene>
    <name evidence="2" type="ORF">GCM10010915_03970</name>
</gene>
<dbReference type="InterPro" id="IPR036388">
    <property type="entry name" value="WH-like_DNA-bd_sf"/>
</dbReference>
<keyword evidence="3" id="KW-1185">Reference proteome</keyword>
<name>A0A917DBY0_9MICO</name>
<dbReference type="InterPro" id="IPR043129">
    <property type="entry name" value="ATPase_NBD"/>
</dbReference>
<dbReference type="EMBL" id="BMHO01000001">
    <property type="protein sequence ID" value="GGD27131.1"/>
    <property type="molecule type" value="Genomic_DNA"/>
</dbReference>
<reference evidence="2" key="2">
    <citation type="submission" date="2020-09" db="EMBL/GenBank/DDBJ databases">
        <authorList>
            <person name="Sun Q."/>
            <person name="Zhou Y."/>
        </authorList>
    </citation>
    <scope>NUCLEOTIDE SEQUENCE</scope>
    <source>
        <strain evidence="2">CGMCC 1.15152</strain>
    </source>
</reference>
<organism evidence="2 3">
    <name type="scientific">Microbacterium faecale</name>
    <dbReference type="NCBI Taxonomy" id="1804630"/>
    <lineage>
        <taxon>Bacteria</taxon>
        <taxon>Bacillati</taxon>
        <taxon>Actinomycetota</taxon>
        <taxon>Actinomycetes</taxon>
        <taxon>Micrococcales</taxon>
        <taxon>Microbacteriaceae</taxon>
        <taxon>Microbacterium</taxon>
    </lineage>
</organism>
<evidence type="ECO:0000313" key="3">
    <source>
        <dbReference type="Proteomes" id="UP000633205"/>
    </source>
</evidence>
<dbReference type="Pfam" id="PF00480">
    <property type="entry name" value="ROK"/>
    <property type="match status" value="1"/>
</dbReference>
<dbReference type="InterPro" id="IPR036390">
    <property type="entry name" value="WH_DNA-bd_sf"/>
</dbReference>
<dbReference type="SUPFAM" id="SSF53067">
    <property type="entry name" value="Actin-like ATPase domain"/>
    <property type="match status" value="1"/>
</dbReference>
<reference evidence="2" key="1">
    <citation type="journal article" date="2014" name="Int. J. Syst. Evol. Microbiol.">
        <title>Complete genome sequence of Corynebacterium casei LMG S-19264T (=DSM 44701T), isolated from a smear-ripened cheese.</title>
        <authorList>
            <consortium name="US DOE Joint Genome Institute (JGI-PGF)"/>
            <person name="Walter F."/>
            <person name="Albersmeier A."/>
            <person name="Kalinowski J."/>
            <person name="Ruckert C."/>
        </authorList>
    </citation>
    <scope>NUCLEOTIDE SEQUENCE</scope>
    <source>
        <strain evidence="2">CGMCC 1.15152</strain>
    </source>
</reference>
<proteinExistence type="inferred from homology"/>
<dbReference type="Gene3D" id="3.30.420.40">
    <property type="match status" value="3"/>
</dbReference>
<dbReference type="InterPro" id="IPR000600">
    <property type="entry name" value="ROK"/>
</dbReference>
<dbReference type="PANTHER" id="PTHR18964:SF149">
    <property type="entry name" value="BIFUNCTIONAL UDP-N-ACETYLGLUCOSAMINE 2-EPIMERASE_N-ACETYLMANNOSAMINE KINASE"/>
    <property type="match status" value="1"/>
</dbReference>
<dbReference type="SUPFAM" id="SSF46785">
    <property type="entry name" value="Winged helix' DNA-binding domain"/>
    <property type="match status" value="1"/>
</dbReference>
<evidence type="ECO:0000256" key="1">
    <source>
        <dbReference type="ARBA" id="ARBA00006479"/>
    </source>
</evidence>
<accession>A0A917DBY0</accession>
<dbReference type="PANTHER" id="PTHR18964">
    <property type="entry name" value="ROK (REPRESSOR, ORF, KINASE) FAMILY"/>
    <property type="match status" value="1"/>
</dbReference>
<comment type="similarity">
    <text evidence="1">Belongs to the ROK (NagC/XylR) family.</text>
</comment>
<dbReference type="Proteomes" id="UP000633205">
    <property type="component" value="Unassembled WGS sequence"/>
</dbReference>